<dbReference type="InterPro" id="IPR038765">
    <property type="entry name" value="Papain-like_cys_pep_sf"/>
</dbReference>
<dbReference type="Proteomes" id="UP000055024">
    <property type="component" value="Unassembled WGS sequence"/>
</dbReference>
<dbReference type="Pfam" id="PF02902">
    <property type="entry name" value="Peptidase_C48"/>
    <property type="match status" value="1"/>
</dbReference>
<gene>
    <name evidence="5" type="ORF">T11_6348</name>
</gene>
<protein>
    <recommendedName>
        <fullName evidence="4">Ubiquitin-like protease family profile domain-containing protein</fullName>
    </recommendedName>
</protein>
<keyword evidence="2" id="KW-0645">Protease</keyword>
<comment type="caution">
    <text evidence="5">The sequence shown here is derived from an EMBL/GenBank/DDBJ whole genome shotgun (WGS) entry which is preliminary data.</text>
</comment>
<keyword evidence="6" id="KW-1185">Reference proteome</keyword>
<evidence type="ECO:0000256" key="2">
    <source>
        <dbReference type="ARBA" id="ARBA00022670"/>
    </source>
</evidence>
<comment type="similarity">
    <text evidence="1">Belongs to the peptidase C48 family.</text>
</comment>
<proteinExistence type="inferred from homology"/>
<sequence>MSCVAVITALHHLITAEFATHVMSSHFPLICVITGKCLLDVKEQTVHYYCSLHQHEFVVSSSLLSLVELSGKHIGCTSWRVETHDDAPVQTNSFDCGPFACLFIKHLLHGIDINIGNRNSAALRTELKFMIDAVASPVVPATGNLKTLKPNGLTTQLTLFQQKFLDASDAWQSTDIDFQAVYDETVESIVCGHNGSSSPKARSNDNCGMANSALAMLKALNSTPTFTVIAISWMH</sequence>
<organism evidence="5 6">
    <name type="scientific">Trichinella zimbabwensis</name>
    <dbReference type="NCBI Taxonomy" id="268475"/>
    <lineage>
        <taxon>Eukaryota</taxon>
        <taxon>Metazoa</taxon>
        <taxon>Ecdysozoa</taxon>
        <taxon>Nematoda</taxon>
        <taxon>Enoplea</taxon>
        <taxon>Dorylaimia</taxon>
        <taxon>Trichinellida</taxon>
        <taxon>Trichinellidae</taxon>
        <taxon>Trichinella</taxon>
    </lineage>
</organism>
<name>A0A0V1HS42_9BILA</name>
<dbReference type="STRING" id="268475.A0A0V1HS42"/>
<feature type="domain" description="Ubiquitin-like protease family profile" evidence="4">
    <location>
        <begin position="65"/>
        <end position="133"/>
    </location>
</feature>
<accession>A0A0V1HS42</accession>
<dbReference type="Gene3D" id="3.40.395.10">
    <property type="entry name" value="Adenoviral Proteinase, Chain A"/>
    <property type="match status" value="1"/>
</dbReference>
<dbReference type="GO" id="GO:0006508">
    <property type="term" value="P:proteolysis"/>
    <property type="evidence" value="ECO:0007669"/>
    <property type="project" value="UniProtKB-KW"/>
</dbReference>
<dbReference type="InterPro" id="IPR003653">
    <property type="entry name" value="Peptidase_C48_C"/>
</dbReference>
<evidence type="ECO:0000313" key="6">
    <source>
        <dbReference type="Proteomes" id="UP000055024"/>
    </source>
</evidence>
<dbReference type="GO" id="GO:0008234">
    <property type="term" value="F:cysteine-type peptidase activity"/>
    <property type="evidence" value="ECO:0007669"/>
    <property type="project" value="InterPro"/>
</dbReference>
<dbReference type="EMBL" id="JYDP01000031">
    <property type="protein sequence ID" value="KRZ13576.1"/>
    <property type="molecule type" value="Genomic_DNA"/>
</dbReference>
<evidence type="ECO:0000259" key="4">
    <source>
        <dbReference type="Pfam" id="PF02902"/>
    </source>
</evidence>
<dbReference type="AlphaFoldDB" id="A0A0V1HS42"/>
<reference evidence="5 6" key="1">
    <citation type="submission" date="2015-01" db="EMBL/GenBank/DDBJ databases">
        <title>Evolution of Trichinella species and genotypes.</title>
        <authorList>
            <person name="Korhonen P.K."/>
            <person name="Edoardo P."/>
            <person name="Giuseppe L.R."/>
            <person name="Gasser R.B."/>
        </authorList>
    </citation>
    <scope>NUCLEOTIDE SEQUENCE [LARGE SCALE GENOMIC DNA]</scope>
    <source>
        <strain evidence="5">ISS1029</strain>
    </source>
</reference>
<evidence type="ECO:0000256" key="1">
    <source>
        <dbReference type="ARBA" id="ARBA00005234"/>
    </source>
</evidence>
<evidence type="ECO:0000256" key="3">
    <source>
        <dbReference type="ARBA" id="ARBA00022801"/>
    </source>
</evidence>
<evidence type="ECO:0000313" key="5">
    <source>
        <dbReference type="EMBL" id="KRZ13576.1"/>
    </source>
</evidence>
<dbReference type="SUPFAM" id="SSF54001">
    <property type="entry name" value="Cysteine proteinases"/>
    <property type="match status" value="1"/>
</dbReference>
<keyword evidence="3" id="KW-0378">Hydrolase</keyword>